<evidence type="ECO:0008006" key="4">
    <source>
        <dbReference type="Google" id="ProtNLM"/>
    </source>
</evidence>
<dbReference type="OrthoDB" id="5077666at2"/>
<feature type="signal peptide" evidence="1">
    <location>
        <begin position="1"/>
        <end position="32"/>
    </location>
</feature>
<dbReference type="EMBL" id="OKRB01000013">
    <property type="protein sequence ID" value="SPE17660.1"/>
    <property type="molecule type" value="Genomic_DNA"/>
</dbReference>
<dbReference type="PROSITE" id="PS51318">
    <property type="entry name" value="TAT"/>
    <property type="match status" value="1"/>
</dbReference>
<proteinExistence type="predicted"/>
<dbReference type="InterPro" id="IPR006311">
    <property type="entry name" value="TAT_signal"/>
</dbReference>
<keyword evidence="1" id="KW-0732">Signal</keyword>
<reference evidence="3" key="1">
    <citation type="submission" date="2018-02" db="EMBL/GenBank/DDBJ databases">
        <authorList>
            <person name="Hausmann B."/>
        </authorList>
    </citation>
    <scope>NUCLEOTIDE SEQUENCE [LARGE SCALE GENOMIC DNA]</scope>
    <source>
        <strain evidence="3">Peat soil MAG SbA5</strain>
    </source>
</reference>
<feature type="chain" id="PRO_5014958178" description="Alpha-galactosidase" evidence="1">
    <location>
        <begin position="33"/>
        <end position="748"/>
    </location>
</feature>
<evidence type="ECO:0000256" key="1">
    <source>
        <dbReference type="SAM" id="SignalP"/>
    </source>
</evidence>
<accession>A0A2N9L332</accession>
<organism evidence="2 3">
    <name type="scientific">Candidatus Sulfuritelmatomonas gaucii</name>
    <dbReference type="NCBI Taxonomy" id="2043161"/>
    <lineage>
        <taxon>Bacteria</taxon>
        <taxon>Pseudomonadati</taxon>
        <taxon>Acidobacteriota</taxon>
        <taxon>Terriglobia</taxon>
        <taxon>Terriglobales</taxon>
        <taxon>Acidobacteriaceae</taxon>
        <taxon>Candidatus Sulfuritelmatomonas</taxon>
    </lineage>
</organism>
<dbReference type="Proteomes" id="UP000239735">
    <property type="component" value="Unassembled WGS sequence"/>
</dbReference>
<sequence>MVRNVSRRQFIRSTALGGASLFASGAALPAFAAQNGEQDLAHAATIENEFVSISVDSRSGDIIGLRNKRSGRDYIATTKWAKVFRLNVPIPGLITGFNADYSANSFDSWLQSDCAITRERDAKGQILRISYPELKSEAGNFPIAAIYTIRLDDGSDEAKLQLQIDNRSRFEIREVFFPWISGVGEIEDRATDTFVAPSMIYRGADLRNHFNADANWEEYPFLLDIPKWPDGYSLAMPWMNYGGKSEGLYFASMVRTGIQHRLMIQDYGAVTHPILSFAWAFESYIGPGKSWRSPELVVSLHQGDWHAAAAKYRASLEGWYRKADTPLEFRRALGTFNSFFTHRDFMQIAELAEDIRKYGIHHLVMWNFGDYYPKVLEPDDLSVDPPRLGQFAAQWGGPPRLQAANQKARDLGVSTGIIFSQRLWNKATLTPELHNLAEEWAIRRESGDPIWESWDHQHFGAARWSNRQQSFGQLDYVMCSAVNGYCEFAVRNVRRVLQQGGYSMMFYDQVVEGNLCFSARHNHADVSAPSIATPGFAEELRAGMKADNPEAILIGEGWEILASQHLDSGWVWRMPPNPEVLQYTLPWVINTSAVPVDMGLANKYVILGLRLAIIAGGLENGKSLSDFPVFAAHIRRLAEFRKKTEEFWVNGSFEDDIGLMASGAFAKVYETEQHVAIMAANLTEDGSTFQFDFDMSRYGVETESYSLITSNGGNEEKIAAKKENILKGSIPLEPFELAAVIFEKRKAG</sequence>
<gene>
    <name evidence="2" type="ORF">SBA5_110020</name>
</gene>
<protein>
    <recommendedName>
        <fullName evidence="4">Alpha-galactosidase</fullName>
    </recommendedName>
</protein>
<dbReference type="AlphaFoldDB" id="A0A2N9L332"/>
<evidence type="ECO:0000313" key="2">
    <source>
        <dbReference type="EMBL" id="SPE17660.1"/>
    </source>
</evidence>
<name>A0A2N9L332_9BACT</name>
<evidence type="ECO:0000313" key="3">
    <source>
        <dbReference type="Proteomes" id="UP000239735"/>
    </source>
</evidence>